<feature type="transmembrane region" description="Helical" evidence="8">
    <location>
        <begin position="176"/>
        <end position="195"/>
    </location>
</feature>
<keyword evidence="4 10" id="KW-0808">Transferase</keyword>
<feature type="transmembrane region" description="Helical" evidence="8">
    <location>
        <begin position="381"/>
        <end position="402"/>
    </location>
</feature>
<feature type="transmembrane region" description="Helical" evidence="8">
    <location>
        <begin position="260"/>
        <end position="278"/>
    </location>
</feature>
<dbReference type="GO" id="GO:0009103">
    <property type="term" value="P:lipopolysaccharide biosynthetic process"/>
    <property type="evidence" value="ECO:0007669"/>
    <property type="project" value="TreeGrafter"/>
</dbReference>
<keyword evidence="6 8" id="KW-1133">Transmembrane helix</keyword>
<keyword evidence="2" id="KW-1003">Cell membrane</keyword>
<dbReference type="GO" id="GO:0016763">
    <property type="term" value="F:pentosyltransferase activity"/>
    <property type="evidence" value="ECO:0007669"/>
    <property type="project" value="TreeGrafter"/>
</dbReference>
<keyword evidence="3" id="KW-0328">Glycosyltransferase</keyword>
<sequence>MHTQTRHLLLILLFCLLAGGAGLFTMPVLDRDEARYAQATTQMLETGDFVRIQFQEQARNKKPVGIYWLQALSVTAFSSAEARQIWAYRIPSLLLAMLAALATYLAGIKLVGREAGFAGALVLAVSLLFATEAGIAKTDAALVASTTVMMAALAHIRHGGTKLAVLVFWLAMGSSLLLKGPVGPALVVLALLCLAAWEQKLGWMRPVLQWWGPVLVLAMIVPWMWQIQLATDGAFLRDALGGDFVGKLASGQEGHGLPPGVFSILLPITLFPASFFLLPGLLRSWQSRQQVKPGLDTKFLLCWAVPFFLVLELVPTKLVHYPLPVYPAFALICGLGWQYMASFNWARWVSIALGALTPALLLGLIFYLQQVTEPEIWRANGLVIASVVLVLVLSIATGFFIVKARIHPALATAVLAGLVLHVSFRTLIAPTVPMLTTTSKISNILTQNKLHPRFTGQQVLSVNYAEPSLVFALGTDIALANDDSAVFWMITNQLKTVIYATKTCKPDDPRHQNAQRFLDQIQREHNLCPGKSIAPFYGYNYSNSQCLTFRIYVLQTCE</sequence>
<dbReference type="InterPro" id="IPR050297">
    <property type="entry name" value="LipidA_mod_glycosyltrf_83"/>
</dbReference>
<feature type="transmembrane region" description="Helical" evidence="8">
    <location>
        <begin position="348"/>
        <end position="369"/>
    </location>
</feature>
<reference evidence="10" key="1">
    <citation type="submission" date="2018-06" db="EMBL/GenBank/DDBJ databases">
        <authorList>
            <person name="Zhirakovskaya E."/>
        </authorList>
    </citation>
    <scope>NUCLEOTIDE SEQUENCE</scope>
</reference>
<dbReference type="EMBL" id="UOEE01000345">
    <property type="protein sequence ID" value="VAW02770.1"/>
    <property type="molecule type" value="Genomic_DNA"/>
</dbReference>
<feature type="transmembrane region" description="Helical" evidence="8">
    <location>
        <begin position="92"/>
        <end position="111"/>
    </location>
</feature>
<feature type="transmembrane region" description="Helical" evidence="8">
    <location>
        <begin position="299"/>
        <end position="318"/>
    </location>
</feature>
<proteinExistence type="predicted"/>
<accession>A0A3B0SEK9</accession>
<organism evidence="10">
    <name type="scientific">hydrothermal vent metagenome</name>
    <dbReference type="NCBI Taxonomy" id="652676"/>
    <lineage>
        <taxon>unclassified sequences</taxon>
        <taxon>metagenomes</taxon>
        <taxon>ecological metagenomes</taxon>
    </lineage>
</organism>
<dbReference type="GO" id="GO:0005886">
    <property type="term" value="C:plasma membrane"/>
    <property type="evidence" value="ECO:0007669"/>
    <property type="project" value="UniProtKB-SubCell"/>
</dbReference>
<dbReference type="PANTHER" id="PTHR33908:SF3">
    <property type="entry name" value="UNDECAPRENYL PHOSPHATE-ALPHA-4-AMINO-4-DEOXY-L-ARABINOSE ARABINOSYL TRANSFERASE"/>
    <property type="match status" value="1"/>
</dbReference>
<dbReference type="AlphaFoldDB" id="A0A3B0SEK9"/>
<evidence type="ECO:0000256" key="4">
    <source>
        <dbReference type="ARBA" id="ARBA00022679"/>
    </source>
</evidence>
<evidence type="ECO:0000256" key="5">
    <source>
        <dbReference type="ARBA" id="ARBA00022692"/>
    </source>
</evidence>
<evidence type="ECO:0000256" key="7">
    <source>
        <dbReference type="ARBA" id="ARBA00023136"/>
    </source>
</evidence>
<feature type="transmembrane region" description="Helical" evidence="8">
    <location>
        <begin position="207"/>
        <end position="225"/>
    </location>
</feature>
<feature type="transmembrane region" description="Helical" evidence="8">
    <location>
        <begin position="117"/>
        <end position="136"/>
    </location>
</feature>
<dbReference type="InterPro" id="IPR038731">
    <property type="entry name" value="RgtA/B/C-like"/>
</dbReference>
<feature type="domain" description="Glycosyltransferase RgtA/B/C/D-like" evidence="9">
    <location>
        <begin position="61"/>
        <end position="224"/>
    </location>
</feature>
<protein>
    <submittedName>
        <fullName evidence="10">4-amino-4-deoxy-L-arabinose transferase and related glycosyltransferases of PMT family</fullName>
    </submittedName>
</protein>
<evidence type="ECO:0000256" key="1">
    <source>
        <dbReference type="ARBA" id="ARBA00004651"/>
    </source>
</evidence>
<dbReference type="Pfam" id="PF13231">
    <property type="entry name" value="PMT_2"/>
    <property type="match status" value="1"/>
</dbReference>
<comment type="subcellular location">
    <subcellularLocation>
        <location evidence="1">Cell membrane</location>
        <topology evidence="1">Multi-pass membrane protein</topology>
    </subcellularLocation>
</comment>
<dbReference type="PANTHER" id="PTHR33908">
    <property type="entry name" value="MANNOSYLTRANSFERASE YKCB-RELATED"/>
    <property type="match status" value="1"/>
</dbReference>
<evidence type="ECO:0000256" key="6">
    <source>
        <dbReference type="ARBA" id="ARBA00022989"/>
    </source>
</evidence>
<feature type="transmembrane region" description="Helical" evidence="8">
    <location>
        <begin position="409"/>
        <end position="428"/>
    </location>
</feature>
<evidence type="ECO:0000256" key="8">
    <source>
        <dbReference type="SAM" id="Phobius"/>
    </source>
</evidence>
<evidence type="ECO:0000256" key="3">
    <source>
        <dbReference type="ARBA" id="ARBA00022676"/>
    </source>
</evidence>
<name>A0A3B0SEK9_9ZZZZ</name>
<evidence type="ECO:0000259" key="9">
    <source>
        <dbReference type="Pfam" id="PF13231"/>
    </source>
</evidence>
<keyword evidence="5 8" id="KW-0812">Transmembrane</keyword>
<keyword evidence="7 8" id="KW-0472">Membrane</keyword>
<gene>
    <name evidence="10" type="ORF">MNBD_ALPHA06-510</name>
</gene>
<evidence type="ECO:0000256" key="2">
    <source>
        <dbReference type="ARBA" id="ARBA00022475"/>
    </source>
</evidence>
<dbReference type="GO" id="GO:0010041">
    <property type="term" value="P:response to iron(III) ion"/>
    <property type="evidence" value="ECO:0007669"/>
    <property type="project" value="TreeGrafter"/>
</dbReference>
<evidence type="ECO:0000313" key="10">
    <source>
        <dbReference type="EMBL" id="VAW02770.1"/>
    </source>
</evidence>